<evidence type="ECO:0000256" key="5">
    <source>
        <dbReference type="ARBA" id="ARBA00023136"/>
    </source>
</evidence>
<reference evidence="8" key="1">
    <citation type="journal article" date="2014" name="Int. J. Syst. Evol. Microbiol.">
        <title>Complete genome of a new Firmicutes species belonging to the dominant human colonic microbiota ('Ruminococcus bicirculans') reveals two chromosomes and a selective capacity to utilize plant glucans.</title>
        <authorList>
            <consortium name="NISC Comparative Sequencing Program"/>
            <person name="Wegmann U."/>
            <person name="Louis P."/>
            <person name="Goesmann A."/>
            <person name="Henrissat B."/>
            <person name="Duncan S.H."/>
            <person name="Flint H.J."/>
        </authorList>
    </citation>
    <scope>NUCLEOTIDE SEQUENCE</scope>
    <source>
        <strain evidence="8">NBRC 105001</strain>
    </source>
</reference>
<gene>
    <name evidence="8" type="primary">tadB2</name>
    <name evidence="9" type="ORF">BTO23_16860</name>
    <name evidence="8" type="ORF">GCM10007855_02620</name>
</gene>
<organism evidence="9 10">
    <name type="scientific">Aliivibrio sifiae</name>
    <dbReference type="NCBI Taxonomy" id="566293"/>
    <lineage>
        <taxon>Bacteria</taxon>
        <taxon>Pseudomonadati</taxon>
        <taxon>Pseudomonadota</taxon>
        <taxon>Gammaproteobacteria</taxon>
        <taxon>Vibrionales</taxon>
        <taxon>Vibrionaceae</taxon>
        <taxon>Aliivibrio</taxon>
    </lineage>
</organism>
<dbReference type="Proteomes" id="UP000239273">
    <property type="component" value="Unassembled WGS sequence"/>
</dbReference>
<reference evidence="11" key="3">
    <citation type="journal article" date="2019" name="Int. J. Syst. Evol. Microbiol.">
        <title>The Global Catalogue of Microorganisms (GCM) 10K type strain sequencing project: providing services to taxonomists for standard genome sequencing and annotation.</title>
        <authorList>
            <consortium name="The Broad Institute Genomics Platform"/>
            <consortium name="The Broad Institute Genome Sequencing Center for Infectious Disease"/>
            <person name="Wu L."/>
            <person name="Ma J."/>
        </authorList>
    </citation>
    <scope>NUCLEOTIDE SEQUENCE [LARGE SCALE GENOMIC DNA]</scope>
    <source>
        <strain evidence="11">NBRC 105001</strain>
    </source>
</reference>
<evidence type="ECO:0000256" key="2">
    <source>
        <dbReference type="ARBA" id="ARBA00022475"/>
    </source>
</evidence>
<dbReference type="EMBL" id="MSCP01000002">
    <property type="protein sequence ID" value="PQJ87757.1"/>
    <property type="molecule type" value="Genomic_DNA"/>
</dbReference>
<dbReference type="Proteomes" id="UP001156660">
    <property type="component" value="Unassembled WGS sequence"/>
</dbReference>
<dbReference type="RefSeq" id="WP_060992788.1">
    <property type="nucleotide sequence ID" value="NZ_BSOU01000001.1"/>
</dbReference>
<keyword evidence="11" id="KW-1185">Reference proteome</keyword>
<proteinExistence type="predicted"/>
<dbReference type="PANTHER" id="PTHR35007">
    <property type="entry name" value="INTEGRAL MEMBRANE PROTEIN-RELATED"/>
    <property type="match status" value="1"/>
</dbReference>
<keyword evidence="3 6" id="KW-0812">Transmembrane</keyword>
<dbReference type="Pfam" id="PF00482">
    <property type="entry name" value="T2SSF"/>
    <property type="match status" value="1"/>
</dbReference>
<dbReference type="PANTHER" id="PTHR35007:SF2">
    <property type="entry name" value="PILUS ASSEMBLE PROTEIN"/>
    <property type="match status" value="1"/>
</dbReference>
<evidence type="ECO:0000313" key="9">
    <source>
        <dbReference type="EMBL" id="PQJ87757.1"/>
    </source>
</evidence>
<dbReference type="InterPro" id="IPR018076">
    <property type="entry name" value="T2SS_GspF_dom"/>
</dbReference>
<dbReference type="EMBL" id="BSOU01000001">
    <property type="protein sequence ID" value="GLR73389.1"/>
    <property type="molecule type" value="Genomic_DNA"/>
</dbReference>
<feature type="transmembrane region" description="Helical" evidence="6">
    <location>
        <begin position="6"/>
        <end position="22"/>
    </location>
</feature>
<evidence type="ECO:0000256" key="4">
    <source>
        <dbReference type="ARBA" id="ARBA00022989"/>
    </source>
</evidence>
<dbReference type="GO" id="GO:0005886">
    <property type="term" value="C:plasma membrane"/>
    <property type="evidence" value="ECO:0007669"/>
    <property type="project" value="UniProtKB-SubCell"/>
</dbReference>
<feature type="transmembrane region" description="Helical" evidence="6">
    <location>
        <begin position="97"/>
        <end position="120"/>
    </location>
</feature>
<comment type="subcellular location">
    <subcellularLocation>
        <location evidence="1">Cell membrane</location>
        <topology evidence="1">Multi-pass membrane protein</topology>
    </subcellularLocation>
</comment>
<dbReference type="AlphaFoldDB" id="A0A2S7X909"/>
<sequence>MIYGMALILGGCLMLYVIFTYNKRYREHLDTSSNSILDDGRQAVKLASLSDEEIGQKLLRFIKNTHQQIDVYANIKIAIYCIVMVLLGIYINQNFIQGNVIVVITIVEVGGIFAGVLWLAKREKKRFEDSFPDALNMLSSAVSSGEGIMHAIIFVGDSLDGKVGNEFKRMGEQLQLGESADTVFRKSCMRFPYPSFQFFVITLRTSMERGGQLKEIMTRLNRLMFGARAIEKKKYALTSEARTSAKIVAAIPFIFLFMLQYLSPENYEYVMFNPDGRPILYYVLISESIGILTIWLLMKGVRS</sequence>
<protein>
    <submittedName>
        <fullName evidence="9">Pilus assembly protein TadB</fullName>
    </submittedName>
    <submittedName>
        <fullName evidence="8">TadB involved in pilus formation and/or protein secretion</fullName>
    </submittedName>
</protein>
<accession>A0A2S7X909</accession>
<feature type="transmembrane region" description="Helical" evidence="6">
    <location>
        <begin position="71"/>
        <end position="91"/>
    </location>
</feature>
<comment type="caution">
    <text evidence="9">The sequence shown here is derived from an EMBL/GenBank/DDBJ whole genome shotgun (WGS) entry which is preliminary data.</text>
</comment>
<keyword evidence="5 6" id="KW-0472">Membrane</keyword>
<feature type="domain" description="Type II secretion system protein GspF" evidence="7">
    <location>
        <begin position="135"/>
        <end position="259"/>
    </location>
</feature>
<feature type="transmembrane region" description="Helical" evidence="6">
    <location>
        <begin position="243"/>
        <end position="259"/>
    </location>
</feature>
<evidence type="ECO:0000259" key="7">
    <source>
        <dbReference type="Pfam" id="PF00482"/>
    </source>
</evidence>
<reference evidence="8" key="4">
    <citation type="submission" date="2023-01" db="EMBL/GenBank/DDBJ databases">
        <title>Draft genome sequence of Aliivibrio sifiae strain NBRC 105001.</title>
        <authorList>
            <person name="Sun Q."/>
            <person name="Mori K."/>
        </authorList>
    </citation>
    <scope>NUCLEOTIDE SEQUENCE</scope>
    <source>
        <strain evidence="8">NBRC 105001</strain>
    </source>
</reference>
<evidence type="ECO:0000313" key="8">
    <source>
        <dbReference type="EMBL" id="GLR73389.1"/>
    </source>
</evidence>
<name>A0A2S7X909_9GAMM</name>
<reference evidence="9 10" key="2">
    <citation type="submission" date="2016-12" db="EMBL/GenBank/DDBJ databases">
        <title>Diversity of luminous bacteria.</title>
        <authorList>
            <person name="Yoshizawa S."/>
            <person name="Kogure K."/>
        </authorList>
    </citation>
    <scope>NUCLEOTIDE SEQUENCE [LARGE SCALE GENOMIC DNA]</scope>
    <source>
        <strain evidence="9 10">NBRC 105001</strain>
    </source>
</reference>
<feature type="transmembrane region" description="Helical" evidence="6">
    <location>
        <begin position="279"/>
        <end position="298"/>
    </location>
</feature>
<keyword evidence="2" id="KW-1003">Cell membrane</keyword>
<dbReference type="OrthoDB" id="5611741at2"/>
<keyword evidence="4 6" id="KW-1133">Transmembrane helix</keyword>
<evidence type="ECO:0000256" key="6">
    <source>
        <dbReference type="SAM" id="Phobius"/>
    </source>
</evidence>
<evidence type="ECO:0000256" key="1">
    <source>
        <dbReference type="ARBA" id="ARBA00004651"/>
    </source>
</evidence>
<evidence type="ECO:0000256" key="3">
    <source>
        <dbReference type="ARBA" id="ARBA00022692"/>
    </source>
</evidence>
<evidence type="ECO:0000313" key="11">
    <source>
        <dbReference type="Proteomes" id="UP001156660"/>
    </source>
</evidence>
<evidence type="ECO:0000313" key="10">
    <source>
        <dbReference type="Proteomes" id="UP000239273"/>
    </source>
</evidence>